<evidence type="ECO:0000256" key="6">
    <source>
        <dbReference type="ARBA" id="ARBA00023170"/>
    </source>
</evidence>
<organism evidence="9 10">
    <name type="scientific">Nepenthes gracilis</name>
    <name type="common">Slender pitcher plant</name>
    <dbReference type="NCBI Taxonomy" id="150966"/>
    <lineage>
        <taxon>Eukaryota</taxon>
        <taxon>Viridiplantae</taxon>
        <taxon>Streptophyta</taxon>
        <taxon>Embryophyta</taxon>
        <taxon>Tracheophyta</taxon>
        <taxon>Spermatophyta</taxon>
        <taxon>Magnoliopsida</taxon>
        <taxon>eudicotyledons</taxon>
        <taxon>Gunneridae</taxon>
        <taxon>Pentapetalae</taxon>
        <taxon>Caryophyllales</taxon>
        <taxon>Nepenthaceae</taxon>
        <taxon>Nepenthes</taxon>
    </lineage>
</organism>
<evidence type="ECO:0000256" key="4">
    <source>
        <dbReference type="ARBA" id="ARBA00022490"/>
    </source>
</evidence>
<dbReference type="InterPro" id="IPR019587">
    <property type="entry name" value="Polyketide_cyclase/dehydratase"/>
</dbReference>
<dbReference type="EMBL" id="BSYO01000016">
    <property type="protein sequence ID" value="GMH16010.1"/>
    <property type="molecule type" value="Genomic_DNA"/>
</dbReference>
<dbReference type="GO" id="GO:0010427">
    <property type="term" value="F:abscisic acid binding"/>
    <property type="evidence" value="ECO:0007669"/>
    <property type="project" value="TreeGrafter"/>
</dbReference>
<evidence type="ECO:0000313" key="10">
    <source>
        <dbReference type="Proteomes" id="UP001279734"/>
    </source>
</evidence>
<dbReference type="Gene3D" id="3.30.530.20">
    <property type="match status" value="1"/>
</dbReference>
<protein>
    <submittedName>
        <fullName evidence="9">Uncharacterized protein</fullName>
    </submittedName>
</protein>
<keyword evidence="4" id="KW-0963">Cytoplasm</keyword>
<accession>A0AAD3SQ58</accession>
<keyword evidence="6" id="KW-0675">Receptor</keyword>
<reference evidence="9" key="1">
    <citation type="submission" date="2023-05" db="EMBL/GenBank/DDBJ databases">
        <title>Nepenthes gracilis genome sequencing.</title>
        <authorList>
            <person name="Fukushima K."/>
        </authorList>
    </citation>
    <scope>NUCLEOTIDE SEQUENCE</scope>
    <source>
        <strain evidence="9">SING2019-196</strain>
    </source>
</reference>
<comment type="caution">
    <text evidence="9">The sequence shown here is derived from an EMBL/GenBank/DDBJ whole genome shotgun (WGS) entry which is preliminary data.</text>
</comment>
<dbReference type="GO" id="GO:0005737">
    <property type="term" value="C:cytoplasm"/>
    <property type="evidence" value="ECO:0007669"/>
    <property type="project" value="UniProtKB-SubCell"/>
</dbReference>
<evidence type="ECO:0000256" key="2">
    <source>
        <dbReference type="ARBA" id="ARBA00004496"/>
    </source>
</evidence>
<keyword evidence="5" id="KW-0938">Abscisic acid signaling pathway</keyword>
<evidence type="ECO:0000256" key="5">
    <source>
        <dbReference type="ARBA" id="ARBA00022682"/>
    </source>
</evidence>
<keyword evidence="7" id="KW-0539">Nucleus</keyword>
<gene>
    <name evidence="9" type="ORF">Nepgr_017851</name>
</gene>
<dbReference type="Pfam" id="PF10604">
    <property type="entry name" value="Polyketide_cyc2"/>
    <property type="match status" value="1"/>
</dbReference>
<dbReference type="GO" id="GO:0005634">
    <property type="term" value="C:nucleus"/>
    <property type="evidence" value="ECO:0007669"/>
    <property type="project" value="UniProtKB-SubCell"/>
</dbReference>
<keyword evidence="10" id="KW-1185">Reference proteome</keyword>
<dbReference type="Proteomes" id="UP001279734">
    <property type="component" value="Unassembled WGS sequence"/>
</dbReference>
<dbReference type="GO" id="GO:0038023">
    <property type="term" value="F:signaling receptor activity"/>
    <property type="evidence" value="ECO:0007669"/>
    <property type="project" value="TreeGrafter"/>
</dbReference>
<dbReference type="InterPro" id="IPR023393">
    <property type="entry name" value="START-like_dom_sf"/>
</dbReference>
<dbReference type="PANTHER" id="PTHR31213:SF3">
    <property type="entry name" value="OS02G0226801 PROTEIN"/>
    <property type="match status" value="1"/>
</dbReference>
<dbReference type="GO" id="GO:0009738">
    <property type="term" value="P:abscisic acid-activated signaling pathway"/>
    <property type="evidence" value="ECO:0007669"/>
    <property type="project" value="UniProtKB-KW"/>
</dbReference>
<evidence type="ECO:0000256" key="8">
    <source>
        <dbReference type="ARBA" id="ARBA00023272"/>
    </source>
</evidence>
<evidence type="ECO:0000256" key="3">
    <source>
        <dbReference type="ARBA" id="ARBA00008594"/>
    </source>
</evidence>
<evidence type="ECO:0000256" key="1">
    <source>
        <dbReference type="ARBA" id="ARBA00004123"/>
    </source>
</evidence>
<comment type="subcellular location">
    <subcellularLocation>
        <location evidence="2">Cytoplasm</location>
    </subcellularLocation>
    <subcellularLocation>
        <location evidence="1">Nucleus</location>
    </subcellularLocation>
</comment>
<keyword evidence="8" id="KW-0650">Protein phosphatase inhibitor</keyword>
<dbReference type="SUPFAM" id="SSF55961">
    <property type="entry name" value="Bet v1-like"/>
    <property type="match status" value="1"/>
</dbReference>
<sequence>MEGFPNLSQSLTAEEFAKLESIINQYHTFDPSPNNCTSLLIQRIDAPSNAVWRFVRAFGNPQKYKNFIKSCSMKGDGGVGSLRDVTVISGIPASTSAERLEMLDDEKRILSFRVIGGEHRLNNYCSVTSVNEFSRHGKAYTIVLESYAVDIPEGNTAEDTKMFADTVVKLNLQKLADISMASKAMITGGSDGGSTI</sequence>
<evidence type="ECO:0000313" key="9">
    <source>
        <dbReference type="EMBL" id="GMH16010.1"/>
    </source>
</evidence>
<dbReference type="CDD" id="cd07821">
    <property type="entry name" value="PYR_PYL_RCAR_like"/>
    <property type="match status" value="1"/>
</dbReference>
<dbReference type="InterPro" id="IPR050279">
    <property type="entry name" value="Plant_def-hormone_signal"/>
</dbReference>
<evidence type="ECO:0000256" key="7">
    <source>
        <dbReference type="ARBA" id="ARBA00023242"/>
    </source>
</evidence>
<name>A0AAD3SQ58_NEPGR</name>
<dbReference type="PANTHER" id="PTHR31213">
    <property type="entry name" value="OS08G0374000 PROTEIN-RELATED"/>
    <property type="match status" value="1"/>
</dbReference>
<dbReference type="GO" id="GO:0004864">
    <property type="term" value="F:protein phosphatase inhibitor activity"/>
    <property type="evidence" value="ECO:0007669"/>
    <property type="project" value="UniProtKB-KW"/>
</dbReference>
<proteinExistence type="inferred from homology"/>
<comment type="similarity">
    <text evidence="3">Belongs to the PYR/PYL/RCAR abscisic acid intracellular receptor family.</text>
</comment>
<dbReference type="AlphaFoldDB" id="A0AAD3SQ58"/>